<dbReference type="Proteomes" id="UP001215598">
    <property type="component" value="Unassembled WGS sequence"/>
</dbReference>
<keyword evidence="2" id="KW-1185">Reference proteome</keyword>
<protein>
    <submittedName>
        <fullName evidence="1">Uncharacterized protein</fullName>
    </submittedName>
</protein>
<comment type="caution">
    <text evidence="1">The sequence shown here is derived from an EMBL/GenBank/DDBJ whole genome shotgun (WGS) entry which is preliminary data.</text>
</comment>
<sequence length="101" mass="11373">MVAVAASYCICHWILRLLHPEPGLARCSHRQNSQRSNYLNGGKMYFAGVDCSCFGYLNCQDLRCSAWPDFFQNPPPRCRDTLPLPRCVHHPCPLAPLLGAQ</sequence>
<organism evidence="1 2">
    <name type="scientific">Mycena metata</name>
    <dbReference type="NCBI Taxonomy" id="1033252"/>
    <lineage>
        <taxon>Eukaryota</taxon>
        <taxon>Fungi</taxon>
        <taxon>Dikarya</taxon>
        <taxon>Basidiomycota</taxon>
        <taxon>Agaricomycotina</taxon>
        <taxon>Agaricomycetes</taxon>
        <taxon>Agaricomycetidae</taxon>
        <taxon>Agaricales</taxon>
        <taxon>Marasmiineae</taxon>
        <taxon>Mycenaceae</taxon>
        <taxon>Mycena</taxon>
    </lineage>
</organism>
<name>A0AAD7MBC6_9AGAR</name>
<dbReference type="EMBL" id="JARKIB010000424">
    <property type="protein sequence ID" value="KAJ7709228.1"/>
    <property type="molecule type" value="Genomic_DNA"/>
</dbReference>
<reference evidence="1" key="1">
    <citation type="submission" date="2023-03" db="EMBL/GenBank/DDBJ databases">
        <title>Massive genome expansion in bonnet fungi (Mycena s.s.) driven by repeated elements and novel gene families across ecological guilds.</title>
        <authorList>
            <consortium name="Lawrence Berkeley National Laboratory"/>
            <person name="Harder C.B."/>
            <person name="Miyauchi S."/>
            <person name="Viragh M."/>
            <person name="Kuo A."/>
            <person name="Thoen E."/>
            <person name="Andreopoulos B."/>
            <person name="Lu D."/>
            <person name="Skrede I."/>
            <person name="Drula E."/>
            <person name="Henrissat B."/>
            <person name="Morin E."/>
            <person name="Kohler A."/>
            <person name="Barry K."/>
            <person name="LaButti K."/>
            <person name="Morin E."/>
            <person name="Salamov A."/>
            <person name="Lipzen A."/>
            <person name="Mereny Z."/>
            <person name="Hegedus B."/>
            <person name="Baldrian P."/>
            <person name="Stursova M."/>
            <person name="Weitz H."/>
            <person name="Taylor A."/>
            <person name="Grigoriev I.V."/>
            <person name="Nagy L.G."/>
            <person name="Martin F."/>
            <person name="Kauserud H."/>
        </authorList>
    </citation>
    <scope>NUCLEOTIDE SEQUENCE</scope>
    <source>
        <strain evidence="1">CBHHK182m</strain>
    </source>
</reference>
<proteinExistence type="predicted"/>
<gene>
    <name evidence="1" type="ORF">B0H16DRAFT_1631562</name>
</gene>
<accession>A0AAD7MBC6</accession>
<evidence type="ECO:0000313" key="1">
    <source>
        <dbReference type="EMBL" id="KAJ7709228.1"/>
    </source>
</evidence>
<evidence type="ECO:0000313" key="2">
    <source>
        <dbReference type="Proteomes" id="UP001215598"/>
    </source>
</evidence>
<dbReference type="AlphaFoldDB" id="A0AAD7MBC6"/>